<dbReference type="OrthoDB" id="282744at2"/>
<evidence type="ECO:0000256" key="3">
    <source>
        <dbReference type="ARBA" id="ARBA00023163"/>
    </source>
</evidence>
<reference evidence="5 6" key="1">
    <citation type="submission" date="2018-06" db="EMBL/GenBank/DDBJ databases">
        <title>Genomic Encyclopedia of Type Strains, Phase IV (KMG-IV): sequencing the most valuable type-strain genomes for metagenomic binning, comparative biology and taxonomic classification.</title>
        <authorList>
            <person name="Goeker M."/>
        </authorList>
    </citation>
    <scope>NUCLEOTIDE SEQUENCE [LARGE SCALE GENOMIC DNA]</scope>
    <source>
        <strain evidence="5 6">DSM 24032</strain>
    </source>
</reference>
<dbReference type="SMART" id="SM00342">
    <property type="entry name" value="HTH_ARAC"/>
    <property type="match status" value="1"/>
</dbReference>
<dbReference type="GO" id="GO:0003700">
    <property type="term" value="F:DNA-binding transcription factor activity"/>
    <property type="evidence" value="ECO:0007669"/>
    <property type="project" value="InterPro"/>
</dbReference>
<dbReference type="InterPro" id="IPR018062">
    <property type="entry name" value="HTH_AraC-typ_CS"/>
</dbReference>
<dbReference type="InParanoid" id="A0A395JLX9"/>
<dbReference type="AlphaFoldDB" id="A0A395JLX9"/>
<dbReference type="PRINTS" id="PR00032">
    <property type="entry name" value="HTHARAC"/>
</dbReference>
<organism evidence="5 6">
    <name type="scientific">Arenicella xantha</name>
    <dbReference type="NCBI Taxonomy" id="644221"/>
    <lineage>
        <taxon>Bacteria</taxon>
        <taxon>Pseudomonadati</taxon>
        <taxon>Pseudomonadota</taxon>
        <taxon>Gammaproteobacteria</taxon>
        <taxon>Arenicellales</taxon>
        <taxon>Arenicellaceae</taxon>
        <taxon>Arenicella</taxon>
    </lineage>
</organism>
<dbReference type="InterPro" id="IPR050959">
    <property type="entry name" value="MarA-like"/>
</dbReference>
<keyword evidence="6" id="KW-1185">Reference proteome</keyword>
<dbReference type="Gene3D" id="3.20.80.10">
    <property type="entry name" value="Regulatory factor, effector binding domain"/>
    <property type="match status" value="1"/>
</dbReference>
<dbReference type="Pfam" id="PF12833">
    <property type="entry name" value="HTH_18"/>
    <property type="match status" value="1"/>
</dbReference>
<dbReference type="EMBL" id="QNRT01000002">
    <property type="protein sequence ID" value="RBP50614.1"/>
    <property type="molecule type" value="Genomic_DNA"/>
</dbReference>
<feature type="domain" description="HTH araC/xylS-type" evidence="4">
    <location>
        <begin position="18"/>
        <end position="116"/>
    </location>
</feature>
<dbReference type="Proteomes" id="UP000253083">
    <property type="component" value="Unassembled WGS sequence"/>
</dbReference>
<keyword evidence="1" id="KW-0805">Transcription regulation</keyword>
<dbReference type="PROSITE" id="PS00041">
    <property type="entry name" value="HTH_ARAC_FAMILY_1"/>
    <property type="match status" value="1"/>
</dbReference>
<evidence type="ECO:0000313" key="6">
    <source>
        <dbReference type="Proteomes" id="UP000253083"/>
    </source>
</evidence>
<sequence>MEGRLNYTTELRHRQRLDTSVSYVLESLDRSISLQQAADFSCYSPAHFQALFADYLGETFFEYVSRNRLFLAASRLTNTHEKLLDIAALAGFSSQANFTRAFKDRFRLSPAKFRTEHFGDSFPPMNERMRCRKTALAPTLEQLPPRHLLMCTAQGYMSSRFDHTLWNAMTQLCDLLSGLKGQLTVANQAIYLARDIMDLTRLEQGIKMAAVEVLDGQIPDSIKDHSIHVSGGLYATFEHQGILPEQTLNLSLFDWLPSSDFSLDRTRPVLMRSQQISLTQFMQATATNHIGSTQCVLRDGLGLSLAKIGTFQVLVSIPISSDIPAK</sequence>
<dbReference type="InterPro" id="IPR009057">
    <property type="entry name" value="Homeodomain-like_sf"/>
</dbReference>
<name>A0A395JLX9_9GAMM</name>
<evidence type="ECO:0000259" key="4">
    <source>
        <dbReference type="PROSITE" id="PS01124"/>
    </source>
</evidence>
<evidence type="ECO:0000313" key="5">
    <source>
        <dbReference type="EMBL" id="RBP50614.1"/>
    </source>
</evidence>
<proteinExistence type="predicted"/>
<dbReference type="PROSITE" id="PS01124">
    <property type="entry name" value="HTH_ARAC_FAMILY_2"/>
    <property type="match status" value="1"/>
</dbReference>
<dbReference type="InterPro" id="IPR011256">
    <property type="entry name" value="Reg_factor_effector_dom_sf"/>
</dbReference>
<dbReference type="InterPro" id="IPR020449">
    <property type="entry name" value="Tscrpt_reg_AraC-type_HTH"/>
</dbReference>
<evidence type="ECO:0000256" key="2">
    <source>
        <dbReference type="ARBA" id="ARBA00023125"/>
    </source>
</evidence>
<protein>
    <submittedName>
        <fullName evidence="5">AraC family transcriptional regulator</fullName>
    </submittedName>
</protein>
<dbReference type="SUPFAM" id="SSF46689">
    <property type="entry name" value="Homeodomain-like"/>
    <property type="match status" value="2"/>
</dbReference>
<evidence type="ECO:0000256" key="1">
    <source>
        <dbReference type="ARBA" id="ARBA00023015"/>
    </source>
</evidence>
<accession>A0A395JLX9</accession>
<gene>
    <name evidence="5" type="ORF">DFR28_10225</name>
</gene>
<dbReference type="InterPro" id="IPR018060">
    <property type="entry name" value="HTH_AraC"/>
</dbReference>
<dbReference type="PANTHER" id="PTHR47504">
    <property type="entry name" value="RIGHT ORIGIN-BINDING PROTEIN"/>
    <property type="match status" value="1"/>
</dbReference>
<dbReference type="Gene3D" id="1.10.10.60">
    <property type="entry name" value="Homeodomain-like"/>
    <property type="match status" value="2"/>
</dbReference>
<keyword evidence="2" id="KW-0238">DNA-binding</keyword>
<keyword evidence="3" id="KW-0804">Transcription</keyword>
<comment type="caution">
    <text evidence="5">The sequence shown here is derived from an EMBL/GenBank/DDBJ whole genome shotgun (WGS) entry which is preliminary data.</text>
</comment>
<dbReference type="PANTHER" id="PTHR47504:SF5">
    <property type="entry name" value="RIGHT ORIGIN-BINDING PROTEIN"/>
    <property type="match status" value="1"/>
</dbReference>
<dbReference type="RefSeq" id="WP_113953460.1">
    <property type="nucleotide sequence ID" value="NZ_QNRT01000002.1"/>
</dbReference>
<dbReference type="GO" id="GO:0043565">
    <property type="term" value="F:sequence-specific DNA binding"/>
    <property type="evidence" value="ECO:0007669"/>
    <property type="project" value="InterPro"/>
</dbReference>